<keyword evidence="3" id="KW-0808">Transferase</keyword>
<feature type="compositionally biased region" description="Low complexity" evidence="8">
    <location>
        <begin position="424"/>
        <end position="433"/>
    </location>
</feature>
<feature type="region of interest" description="Disordered" evidence="8">
    <location>
        <begin position="413"/>
        <end position="447"/>
    </location>
</feature>
<feature type="transmembrane region" description="Helical" evidence="9">
    <location>
        <begin position="326"/>
        <end position="348"/>
    </location>
</feature>
<feature type="transmembrane region" description="Helical" evidence="9">
    <location>
        <begin position="303"/>
        <end position="320"/>
    </location>
</feature>
<name>A0ABT1S6U0_9FIRM</name>
<reference evidence="11 12" key="1">
    <citation type="submission" date="2022-06" db="EMBL/GenBank/DDBJ databases">
        <title>Isolation of gut microbiota from human fecal samples.</title>
        <authorList>
            <person name="Pamer E.G."/>
            <person name="Barat B."/>
            <person name="Waligurski E."/>
            <person name="Medina S."/>
            <person name="Paddock L."/>
            <person name="Mostad J."/>
        </authorList>
    </citation>
    <scope>NUCLEOTIDE SEQUENCE [LARGE SCALE GENOMIC DNA]</scope>
    <source>
        <strain evidence="11 12">DFI.7.95</strain>
    </source>
</reference>
<keyword evidence="6 9" id="KW-0472">Membrane</keyword>
<dbReference type="Gene3D" id="3.40.50.1110">
    <property type="entry name" value="SGNH hydrolase"/>
    <property type="match status" value="1"/>
</dbReference>
<evidence type="ECO:0000256" key="2">
    <source>
        <dbReference type="ARBA" id="ARBA00022475"/>
    </source>
</evidence>
<dbReference type="InterPro" id="IPR050879">
    <property type="entry name" value="Acyltransferase_3"/>
</dbReference>
<evidence type="ECO:0000259" key="10">
    <source>
        <dbReference type="Pfam" id="PF01757"/>
    </source>
</evidence>
<feature type="transmembrane region" description="Helical" evidence="9">
    <location>
        <begin position="259"/>
        <end position="282"/>
    </location>
</feature>
<feature type="domain" description="Acyltransferase 3" evidence="10">
    <location>
        <begin position="11"/>
        <end position="339"/>
    </location>
</feature>
<accession>A0ABT1S6U0</accession>
<dbReference type="SUPFAM" id="SSF52266">
    <property type="entry name" value="SGNH hydrolase"/>
    <property type="match status" value="1"/>
</dbReference>
<dbReference type="EMBL" id="JANGAC010000002">
    <property type="protein sequence ID" value="MCQ4922050.1"/>
    <property type="molecule type" value="Genomic_DNA"/>
</dbReference>
<comment type="subcellular location">
    <subcellularLocation>
        <location evidence="1">Cell membrane</location>
        <topology evidence="1">Multi-pass membrane protein</topology>
    </subcellularLocation>
</comment>
<feature type="transmembrane region" description="Helical" evidence="9">
    <location>
        <begin position="37"/>
        <end position="58"/>
    </location>
</feature>
<feature type="transmembrane region" description="Helical" evidence="9">
    <location>
        <begin position="168"/>
        <end position="187"/>
    </location>
</feature>
<dbReference type="PANTHER" id="PTHR23028">
    <property type="entry name" value="ACETYLTRANSFERASE"/>
    <property type="match status" value="1"/>
</dbReference>
<dbReference type="Proteomes" id="UP001524478">
    <property type="component" value="Unassembled WGS sequence"/>
</dbReference>
<dbReference type="InterPro" id="IPR002656">
    <property type="entry name" value="Acyl_transf_3_dom"/>
</dbReference>
<protein>
    <submittedName>
        <fullName evidence="11">Acetyltransferase</fullName>
    </submittedName>
</protein>
<comment type="caution">
    <text evidence="11">The sequence shown here is derived from an EMBL/GenBank/DDBJ whole genome shotgun (WGS) entry which is preliminary data.</text>
</comment>
<feature type="transmembrane region" description="Helical" evidence="9">
    <location>
        <begin position="138"/>
        <end position="159"/>
    </location>
</feature>
<organism evidence="11 12">
    <name type="scientific">Tissierella carlieri</name>
    <dbReference type="NCBI Taxonomy" id="689904"/>
    <lineage>
        <taxon>Bacteria</taxon>
        <taxon>Bacillati</taxon>
        <taxon>Bacillota</taxon>
        <taxon>Tissierellia</taxon>
        <taxon>Tissierellales</taxon>
        <taxon>Tissierellaceae</taxon>
        <taxon>Tissierella</taxon>
    </lineage>
</organism>
<evidence type="ECO:0000256" key="7">
    <source>
        <dbReference type="ARBA" id="ARBA00023315"/>
    </source>
</evidence>
<proteinExistence type="predicted"/>
<evidence type="ECO:0000256" key="1">
    <source>
        <dbReference type="ARBA" id="ARBA00004651"/>
    </source>
</evidence>
<dbReference type="PANTHER" id="PTHR23028:SF53">
    <property type="entry name" value="ACYL_TRANSF_3 DOMAIN-CONTAINING PROTEIN"/>
    <property type="match status" value="1"/>
</dbReference>
<feature type="transmembrane region" description="Helical" evidence="9">
    <location>
        <begin position="207"/>
        <end position="223"/>
    </location>
</feature>
<sequence>MNTIHNRRYISGLDGLRAFAILSVVFYHFSFSWAKGGFLGVDIFFVLSGYLVTSKILLSQENFKLRTFWKDRISRLLPSAYLMIMITALWVVFFNHRLLTNLLGDTISSISYTTNWWFIFHKLSYFDSFGSPSPLKHIWFLAVQEQFYILWPFILMIVLKNTKRTKKLSYMIFIGALLSATLMGILYDPAADPSRVYYGTDTRAFELLIGSFLAAVSANKKPFTKEVSIKHKNELKLLSIITFSIFIFSAVFIDEYNSFLYRGGLFLFSLNTALLIACVCHPKGILGPMLSWKPLRWIGTRSYGIYLWHYPIMVLSTPIYEIGNPSYLRVFIQLTITCIIAEFSYRFIELPIRKLGFRKYYNYSTISFFKRNSLVFTKKTATIISVLVIISLAIGINNIVRIKLNLENAEAYSSETNTDETSEGEGSNENSNETNEKDINVSTENDEDISSTAAEDYNEILAIGDSIMLDITPTLNKTYNSITIDGKIGRQMSEAITLATKYAEFNDSDKAVIIELGTNGYFTSKQIDELLDSFSKSHVFLVNTRVPRSWESKVNKILKEKAEERENITLIDWYSIASEHPEYFEQDGVHLNSKGSEALVSLISKNLKI</sequence>
<gene>
    <name evidence="11" type="ORF">NE686_03050</name>
</gene>
<dbReference type="Pfam" id="PF01757">
    <property type="entry name" value="Acyl_transf_3"/>
    <property type="match status" value="1"/>
</dbReference>
<evidence type="ECO:0000313" key="12">
    <source>
        <dbReference type="Proteomes" id="UP001524478"/>
    </source>
</evidence>
<dbReference type="CDD" id="cd01840">
    <property type="entry name" value="SGNH_hydrolase_yrhL_like"/>
    <property type="match status" value="1"/>
</dbReference>
<evidence type="ECO:0000313" key="11">
    <source>
        <dbReference type="EMBL" id="MCQ4922050.1"/>
    </source>
</evidence>
<feature type="transmembrane region" description="Helical" evidence="9">
    <location>
        <begin position="235"/>
        <end position="253"/>
    </location>
</feature>
<keyword evidence="4 9" id="KW-0812">Transmembrane</keyword>
<keyword evidence="7" id="KW-0012">Acyltransferase</keyword>
<feature type="transmembrane region" description="Helical" evidence="9">
    <location>
        <begin position="380"/>
        <end position="400"/>
    </location>
</feature>
<feature type="transmembrane region" description="Helical" evidence="9">
    <location>
        <begin position="12"/>
        <end position="31"/>
    </location>
</feature>
<evidence type="ECO:0000256" key="8">
    <source>
        <dbReference type="SAM" id="MobiDB-lite"/>
    </source>
</evidence>
<dbReference type="InterPro" id="IPR036514">
    <property type="entry name" value="SGNH_hydro_sf"/>
</dbReference>
<keyword evidence="12" id="KW-1185">Reference proteome</keyword>
<evidence type="ECO:0000256" key="4">
    <source>
        <dbReference type="ARBA" id="ARBA00022692"/>
    </source>
</evidence>
<keyword evidence="2" id="KW-1003">Cell membrane</keyword>
<evidence type="ECO:0000256" key="3">
    <source>
        <dbReference type="ARBA" id="ARBA00022679"/>
    </source>
</evidence>
<evidence type="ECO:0000256" key="5">
    <source>
        <dbReference type="ARBA" id="ARBA00022989"/>
    </source>
</evidence>
<feature type="transmembrane region" description="Helical" evidence="9">
    <location>
        <begin position="79"/>
        <end position="99"/>
    </location>
</feature>
<evidence type="ECO:0000256" key="9">
    <source>
        <dbReference type="SAM" id="Phobius"/>
    </source>
</evidence>
<dbReference type="RefSeq" id="WP_256310382.1">
    <property type="nucleotide sequence ID" value="NZ_JANGAC010000002.1"/>
</dbReference>
<keyword evidence="5 9" id="KW-1133">Transmembrane helix</keyword>
<evidence type="ECO:0000256" key="6">
    <source>
        <dbReference type="ARBA" id="ARBA00023136"/>
    </source>
</evidence>